<keyword evidence="6 8" id="KW-1133">Transmembrane helix</keyword>
<dbReference type="PANTHER" id="PTHR30269">
    <property type="entry name" value="TRANSMEMBRANE PROTEIN YFCA"/>
    <property type="match status" value="1"/>
</dbReference>
<feature type="transmembrane region" description="Helical" evidence="8">
    <location>
        <begin position="228"/>
        <end position="249"/>
    </location>
</feature>
<dbReference type="InterPro" id="IPR002781">
    <property type="entry name" value="TM_pro_TauE-like"/>
</dbReference>
<evidence type="ECO:0000256" key="5">
    <source>
        <dbReference type="ARBA" id="ARBA00022692"/>
    </source>
</evidence>
<keyword evidence="5 8" id="KW-0812">Transmembrane</keyword>
<name>A0A1S7NPV5_9HYPH</name>
<dbReference type="PANTHER" id="PTHR30269:SF32">
    <property type="entry name" value="MEMBRANE TRANSPORTER PROTEIN-RELATED"/>
    <property type="match status" value="1"/>
</dbReference>
<comment type="subcellular location">
    <subcellularLocation>
        <location evidence="1 8">Cell membrane</location>
        <topology evidence="1 8">Multi-pass membrane protein</topology>
    </subcellularLocation>
</comment>
<evidence type="ECO:0000256" key="2">
    <source>
        <dbReference type="ARBA" id="ARBA00009142"/>
    </source>
</evidence>
<feature type="transmembrane region" description="Helical" evidence="8">
    <location>
        <begin position="172"/>
        <end position="193"/>
    </location>
</feature>
<evidence type="ECO:0000313" key="10">
    <source>
        <dbReference type="Proteomes" id="UP000191988"/>
    </source>
</evidence>
<dbReference type="STRING" id="1183432.AGR3A_Cc130019"/>
<evidence type="ECO:0000256" key="7">
    <source>
        <dbReference type="ARBA" id="ARBA00023136"/>
    </source>
</evidence>
<comment type="similarity">
    <text evidence="2 8">Belongs to the 4-toluene sulfonate uptake permease (TSUP) (TC 2.A.102) family.</text>
</comment>
<dbReference type="Proteomes" id="UP000191988">
    <property type="component" value="Unassembled WGS sequence"/>
</dbReference>
<feature type="transmembrane region" description="Helical" evidence="8">
    <location>
        <begin position="6"/>
        <end position="25"/>
    </location>
</feature>
<keyword evidence="3" id="KW-0813">Transport</keyword>
<evidence type="ECO:0000313" key="9">
    <source>
        <dbReference type="EMBL" id="CUX09804.1"/>
    </source>
</evidence>
<dbReference type="AlphaFoldDB" id="A0A1S7NPV5"/>
<evidence type="ECO:0000256" key="4">
    <source>
        <dbReference type="ARBA" id="ARBA00022475"/>
    </source>
</evidence>
<organism evidence="9 10">
    <name type="scientific">Agrobacterium tomkonis CFBP 6623</name>
    <dbReference type="NCBI Taxonomy" id="1183432"/>
    <lineage>
        <taxon>Bacteria</taxon>
        <taxon>Pseudomonadati</taxon>
        <taxon>Pseudomonadota</taxon>
        <taxon>Alphaproteobacteria</taxon>
        <taxon>Hyphomicrobiales</taxon>
        <taxon>Rhizobiaceae</taxon>
        <taxon>Rhizobium/Agrobacterium group</taxon>
        <taxon>Agrobacterium</taxon>
        <taxon>Agrobacterium tumefaciens complex</taxon>
    </lineage>
</organism>
<evidence type="ECO:0000256" key="8">
    <source>
        <dbReference type="RuleBase" id="RU363041"/>
    </source>
</evidence>
<keyword evidence="10" id="KW-1185">Reference proteome</keyword>
<feature type="transmembrane region" description="Helical" evidence="8">
    <location>
        <begin position="100"/>
        <end position="119"/>
    </location>
</feature>
<proteinExistence type="inferred from homology"/>
<evidence type="ECO:0000256" key="1">
    <source>
        <dbReference type="ARBA" id="ARBA00004651"/>
    </source>
</evidence>
<feature type="transmembrane region" description="Helical" evidence="8">
    <location>
        <begin position="76"/>
        <end position="93"/>
    </location>
</feature>
<evidence type="ECO:0000256" key="6">
    <source>
        <dbReference type="ARBA" id="ARBA00022989"/>
    </source>
</evidence>
<gene>
    <name evidence="9" type="ORF">AGR3A_Cc130019</name>
</gene>
<keyword evidence="4 8" id="KW-1003">Cell membrane</keyword>
<evidence type="ECO:0000256" key="3">
    <source>
        <dbReference type="ARBA" id="ARBA00022448"/>
    </source>
</evidence>
<accession>A0A1S7NPV5</accession>
<feature type="transmembrane region" description="Helical" evidence="8">
    <location>
        <begin position="139"/>
        <end position="160"/>
    </location>
</feature>
<dbReference type="Pfam" id="PF01925">
    <property type="entry name" value="TauE"/>
    <property type="match status" value="1"/>
</dbReference>
<sequence length="250" mass="26481">MPDLDTTTILMVFATFTVAGIVKGVTGMGLPTVAMGVLGLFMPPVVAAGLLILPSFITNIWQLLAGPDFRAIVKRLWPMMIAIALGTLIGIRLMTSGTGVWTTSALGLCLAAYAAYSLFAKPLSVPPRLEARLSPVLGLATGLLTGGTGIFVVPAVPYIQSLGFSRDDLVQALGLSFTVSTVALAAGLASQNAFHVEHLSLSALAVLPALLGMWLGQKIRHIVSPATFRSWFLICLLLLGFELFLRAFWN</sequence>
<reference evidence="10" key="1">
    <citation type="submission" date="2016-01" db="EMBL/GenBank/DDBJ databases">
        <authorList>
            <person name="Regsiter A."/>
            <person name="william w."/>
        </authorList>
    </citation>
    <scope>NUCLEOTIDE SEQUENCE [LARGE SCALE GENOMIC DNA]</scope>
    <source>
        <strain evidence="10">CFBP 6623</strain>
    </source>
</reference>
<keyword evidence="7 8" id="KW-0472">Membrane</keyword>
<dbReference type="EMBL" id="FBWK01000005">
    <property type="protein sequence ID" value="CUX09804.1"/>
    <property type="molecule type" value="Genomic_DNA"/>
</dbReference>
<protein>
    <recommendedName>
        <fullName evidence="8">Probable membrane transporter protein</fullName>
    </recommendedName>
</protein>
<feature type="transmembrane region" description="Helical" evidence="8">
    <location>
        <begin position="199"/>
        <end position="216"/>
    </location>
</feature>
<dbReference type="InterPro" id="IPR052017">
    <property type="entry name" value="TSUP"/>
</dbReference>
<dbReference type="GO" id="GO:0005886">
    <property type="term" value="C:plasma membrane"/>
    <property type="evidence" value="ECO:0007669"/>
    <property type="project" value="UniProtKB-SubCell"/>
</dbReference>
<feature type="transmembrane region" description="Helical" evidence="8">
    <location>
        <begin position="37"/>
        <end position="64"/>
    </location>
</feature>